<evidence type="ECO:0000259" key="7">
    <source>
        <dbReference type="PROSITE" id="PS50850"/>
    </source>
</evidence>
<feature type="transmembrane region" description="Helical" evidence="6">
    <location>
        <begin position="518"/>
        <end position="535"/>
    </location>
</feature>
<dbReference type="Gene3D" id="1.20.1250.20">
    <property type="entry name" value="MFS general substrate transporter like domains"/>
    <property type="match status" value="1"/>
</dbReference>
<protein>
    <submittedName>
        <fullName evidence="8">MFS general substrate transporter</fullName>
    </submittedName>
</protein>
<organism evidence="8 9">
    <name type="scientific">Exidia glandulosa HHB12029</name>
    <dbReference type="NCBI Taxonomy" id="1314781"/>
    <lineage>
        <taxon>Eukaryota</taxon>
        <taxon>Fungi</taxon>
        <taxon>Dikarya</taxon>
        <taxon>Basidiomycota</taxon>
        <taxon>Agaricomycotina</taxon>
        <taxon>Agaricomycetes</taxon>
        <taxon>Auriculariales</taxon>
        <taxon>Exidiaceae</taxon>
        <taxon>Exidia</taxon>
    </lineage>
</organism>
<dbReference type="Pfam" id="PF07690">
    <property type="entry name" value="MFS_1"/>
    <property type="match status" value="2"/>
</dbReference>
<gene>
    <name evidence="8" type="ORF">EXIGLDRAFT_716673</name>
</gene>
<dbReference type="GO" id="GO:0022857">
    <property type="term" value="F:transmembrane transporter activity"/>
    <property type="evidence" value="ECO:0007669"/>
    <property type="project" value="InterPro"/>
</dbReference>
<dbReference type="InParanoid" id="A0A165ISI5"/>
<sequence length="579" mass="62512">MGHYQWALLTLCGMGWLADNMWLQAIAIILPRVQQHYAVSDGVIGVLSTCMFAGMMVGAVGWGACSDLMGRTTAFNATLFFTAAFGLVAAAANSFNMLAFSLFLLGSAVGGSMPTDGTLLLEQLPRAKHYMLTGMSVFFSVGAVIACVVGILVVPRNSCPSTGDCDVATQNSGWKYLLATLSSLTAIMFLCRMALFSLHESPRFLVAAGRPDEAVVSLQKISNFNGGTFAIELQDVCDQPPGEECITPRPADHNRFASADDLQELRNNNNNKGESATPQSYDSTGALEQAMDAHTYDNTPSSVDAERATYFPSQLEEVDVPIAPARPRRSASAVTTTSMRRRTPRWLRPFPRAIRRPTLATLDKLGATLSPEWRGTTLLVWVIWFLMSLGYTMVNVYMPKLLESRSRAPKELQGNPSLEGTMWDLMVYTLAGCPGPLVAAWLVEQDNIGGRRGALAMSTFATAVFYALFTLSEGRTTVWLSTFGSNLCAATMWAVLYGMTPEIFETEVRGTACGTASALSRIGGIIAPLLGGYLLVINDAFTVYVSIVILTAAGVCVLFLSNTHSRNGRSGGYEPIVPH</sequence>
<evidence type="ECO:0000256" key="6">
    <source>
        <dbReference type="SAM" id="Phobius"/>
    </source>
</evidence>
<proteinExistence type="predicted"/>
<keyword evidence="2" id="KW-0813">Transport</keyword>
<evidence type="ECO:0000256" key="2">
    <source>
        <dbReference type="ARBA" id="ARBA00022448"/>
    </source>
</evidence>
<evidence type="ECO:0000256" key="5">
    <source>
        <dbReference type="ARBA" id="ARBA00023136"/>
    </source>
</evidence>
<accession>A0A165ISI5</accession>
<reference evidence="8 9" key="1">
    <citation type="journal article" date="2016" name="Mol. Biol. Evol.">
        <title>Comparative Genomics of Early-Diverging Mushroom-Forming Fungi Provides Insights into the Origins of Lignocellulose Decay Capabilities.</title>
        <authorList>
            <person name="Nagy L.G."/>
            <person name="Riley R."/>
            <person name="Tritt A."/>
            <person name="Adam C."/>
            <person name="Daum C."/>
            <person name="Floudas D."/>
            <person name="Sun H."/>
            <person name="Yadav J.S."/>
            <person name="Pangilinan J."/>
            <person name="Larsson K.H."/>
            <person name="Matsuura K."/>
            <person name="Barry K."/>
            <person name="Labutti K."/>
            <person name="Kuo R."/>
            <person name="Ohm R.A."/>
            <person name="Bhattacharya S.S."/>
            <person name="Shirouzu T."/>
            <person name="Yoshinaga Y."/>
            <person name="Martin F.M."/>
            <person name="Grigoriev I.V."/>
            <person name="Hibbett D.S."/>
        </authorList>
    </citation>
    <scope>NUCLEOTIDE SEQUENCE [LARGE SCALE GENOMIC DNA]</scope>
    <source>
        <strain evidence="8 9">HHB12029</strain>
    </source>
</reference>
<dbReference type="EMBL" id="KV425983">
    <property type="protein sequence ID" value="KZV93816.1"/>
    <property type="molecule type" value="Genomic_DNA"/>
</dbReference>
<keyword evidence="4 6" id="KW-1133">Transmembrane helix</keyword>
<dbReference type="PANTHER" id="PTHR23511:SF5">
    <property type="entry name" value="MAJOR FACILITATOR-TYPE TRANSPORTER HXNZ-RELATED"/>
    <property type="match status" value="1"/>
</dbReference>
<evidence type="ECO:0000313" key="9">
    <source>
        <dbReference type="Proteomes" id="UP000077266"/>
    </source>
</evidence>
<dbReference type="Proteomes" id="UP000077266">
    <property type="component" value="Unassembled WGS sequence"/>
</dbReference>
<dbReference type="InterPro" id="IPR011701">
    <property type="entry name" value="MFS"/>
</dbReference>
<evidence type="ECO:0000256" key="4">
    <source>
        <dbReference type="ARBA" id="ARBA00022989"/>
    </source>
</evidence>
<dbReference type="OrthoDB" id="4139357at2759"/>
<feature type="transmembrane region" description="Helical" evidence="6">
    <location>
        <begin position="378"/>
        <end position="398"/>
    </location>
</feature>
<feature type="transmembrane region" description="Helical" evidence="6">
    <location>
        <begin position="74"/>
        <end position="92"/>
    </location>
</feature>
<keyword evidence="9" id="KW-1185">Reference proteome</keyword>
<feature type="transmembrane region" description="Helical" evidence="6">
    <location>
        <begin position="455"/>
        <end position="472"/>
    </location>
</feature>
<evidence type="ECO:0000256" key="1">
    <source>
        <dbReference type="ARBA" id="ARBA00004141"/>
    </source>
</evidence>
<dbReference type="PROSITE" id="PS50850">
    <property type="entry name" value="MFS"/>
    <property type="match status" value="1"/>
</dbReference>
<dbReference type="AlphaFoldDB" id="A0A165ISI5"/>
<dbReference type="PANTHER" id="PTHR23511">
    <property type="entry name" value="SYNAPTIC VESICLE GLYCOPROTEIN 2"/>
    <property type="match status" value="1"/>
</dbReference>
<dbReference type="STRING" id="1314781.A0A165ISI5"/>
<feature type="transmembrane region" description="Helical" evidence="6">
    <location>
        <begin position="174"/>
        <end position="195"/>
    </location>
</feature>
<name>A0A165ISI5_EXIGL</name>
<feature type="transmembrane region" description="Helical" evidence="6">
    <location>
        <begin position="98"/>
        <end position="120"/>
    </location>
</feature>
<feature type="transmembrane region" description="Helical" evidence="6">
    <location>
        <begin position="43"/>
        <end position="62"/>
    </location>
</feature>
<feature type="transmembrane region" description="Helical" evidence="6">
    <location>
        <begin position="132"/>
        <end position="154"/>
    </location>
</feature>
<feature type="transmembrane region" description="Helical" evidence="6">
    <location>
        <begin position="478"/>
        <end position="497"/>
    </location>
</feature>
<keyword evidence="3 6" id="KW-0812">Transmembrane</keyword>
<feature type="transmembrane region" description="Helical" evidence="6">
    <location>
        <begin position="541"/>
        <end position="560"/>
    </location>
</feature>
<feature type="transmembrane region" description="Helical" evidence="6">
    <location>
        <begin position="425"/>
        <end position="443"/>
    </location>
</feature>
<evidence type="ECO:0000256" key="3">
    <source>
        <dbReference type="ARBA" id="ARBA00022692"/>
    </source>
</evidence>
<dbReference type="InterPro" id="IPR036259">
    <property type="entry name" value="MFS_trans_sf"/>
</dbReference>
<comment type="subcellular location">
    <subcellularLocation>
        <location evidence="1">Membrane</location>
        <topology evidence="1">Multi-pass membrane protein</topology>
    </subcellularLocation>
</comment>
<feature type="domain" description="Major facilitator superfamily (MFS) profile" evidence="7">
    <location>
        <begin position="8"/>
        <end position="566"/>
    </location>
</feature>
<keyword evidence="5 6" id="KW-0472">Membrane</keyword>
<dbReference type="InterPro" id="IPR020846">
    <property type="entry name" value="MFS_dom"/>
</dbReference>
<dbReference type="SUPFAM" id="SSF103473">
    <property type="entry name" value="MFS general substrate transporter"/>
    <property type="match status" value="1"/>
</dbReference>
<evidence type="ECO:0000313" key="8">
    <source>
        <dbReference type="EMBL" id="KZV93816.1"/>
    </source>
</evidence>
<dbReference type="GO" id="GO:0016020">
    <property type="term" value="C:membrane"/>
    <property type="evidence" value="ECO:0007669"/>
    <property type="project" value="UniProtKB-SubCell"/>
</dbReference>